<feature type="compositionally biased region" description="Basic and acidic residues" evidence="8">
    <location>
        <begin position="431"/>
        <end position="440"/>
    </location>
</feature>
<gene>
    <name evidence="11" type="ORF">LTR69_011356</name>
</gene>
<evidence type="ECO:0000256" key="9">
    <source>
        <dbReference type="SAM" id="Phobius"/>
    </source>
</evidence>
<dbReference type="InterPro" id="IPR013099">
    <property type="entry name" value="K_chnl_dom"/>
</dbReference>
<dbReference type="Pfam" id="PF07885">
    <property type="entry name" value="Ion_trans_2"/>
    <property type="match status" value="2"/>
</dbReference>
<evidence type="ECO:0000256" key="3">
    <source>
        <dbReference type="ARBA" id="ARBA00022692"/>
    </source>
</evidence>
<evidence type="ECO:0000256" key="8">
    <source>
        <dbReference type="SAM" id="MobiDB-lite"/>
    </source>
</evidence>
<feature type="transmembrane region" description="Helical" evidence="9">
    <location>
        <begin position="92"/>
        <end position="113"/>
    </location>
</feature>
<comment type="caution">
    <text evidence="11">The sequence shown here is derived from an EMBL/GenBank/DDBJ whole genome shotgun (WGS) entry which is preliminary data.</text>
</comment>
<feature type="transmembrane region" description="Helical" evidence="9">
    <location>
        <begin position="149"/>
        <end position="172"/>
    </location>
</feature>
<evidence type="ECO:0000256" key="2">
    <source>
        <dbReference type="ARBA" id="ARBA00022448"/>
    </source>
</evidence>
<organism evidence="11 12">
    <name type="scientific">Exophiala sideris</name>
    <dbReference type="NCBI Taxonomy" id="1016849"/>
    <lineage>
        <taxon>Eukaryota</taxon>
        <taxon>Fungi</taxon>
        <taxon>Dikarya</taxon>
        <taxon>Ascomycota</taxon>
        <taxon>Pezizomycotina</taxon>
        <taxon>Eurotiomycetes</taxon>
        <taxon>Chaetothyriomycetidae</taxon>
        <taxon>Chaetothyriales</taxon>
        <taxon>Herpotrichiellaceae</taxon>
        <taxon>Exophiala</taxon>
    </lineage>
</organism>
<dbReference type="Gene3D" id="1.10.287.70">
    <property type="match status" value="2"/>
</dbReference>
<protein>
    <recommendedName>
        <fullName evidence="10">Potassium channel domain-containing protein</fullName>
    </recommendedName>
</protein>
<dbReference type="EMBL" id="JAVRRF010000057">
    <property type="protein sequence ID" value="KAK5048442.1"/>
    <property type="molecule type" value="Genomic_DNA"/>
</dbReference>
<keyword evidence="3 9" id="KW-0812">Transmembrane</keyword>
<sequence length="603" mass="68732">MARRIRFDIALATTILGFWTAGVIHVVSVGIASHRLRAYHVQTEALSQAYYYAIFAAALYQVVSYLLCLTAWGAYSNHYQKQFRLTMAQRTLMVQTMAFLVYEWLGALVYATIEGWRFLDALYWSNLTILTVGLGDLYVPTTTLGRALLFPYALIGVIFVGLVIGSIRSLVLDKARVRTSARVAEKLRLNQITGVSRGKATKHSLPDELLQTNREESAFLPNRAELLRQMAEFNTMRTIQKSAQRRRESIDLSISVAAVAILWTIGAVVFWITERKQKWNYFESLYFCYTTLMTIGYGDYRPESNSGKPFFVFWSLLAVPSLTILISNLGETAVRWLKDLTIWVGEITLHPSKRGSLGRGLLRNMRRIICRVIGGSKRRGDPETGTLRHQLQNLGQVHTEVANLSDLVSRPRHMCGIAYGSPANEQGVSAEIRESSKREAEEDCEQSVEREHEYIRMLRSQIKRAYSDLAISAEQRKQYSFADWVFFLQLLGEEETRSGFIPQASWDLGDHGGEERGPKAGTLRKPAGRRGSNRSSQNSPGNQGRKGENKTEKWSWLGERSPLRAPQSESQWVLEMLFKRLEQRLEDHWKNEKSYIVARRKNL</sequence>
<dbReference type="PANTHER" id="PTHR11003">
    <property type="entry name" value="POTASSIUM CHANNEL, SUBFAMILY K"/>
    <property type="match status" value="1"/>
</dbReference>
<feature type="region of interest" description="Disordered" evidence="8">
    <location>
        <begin position="503"/>
        <end position="562"/>
    </location>
</feature>
<dbReference type="SUPFAM" id="SSF81324">
    <property type="entry name" value="Voltage-gated potassium channels"/>
    <property type="match status" value="2"/>
</dbReference>
<keyword evidence="4 9" id="KW-1133">Transmembrane helix</keyword>
<keyword evidence="5" id="KW-0406">Ion transport</keyword>
<reference evidence="11 12" key="1">
    <citation type="submission" date="2023-08" db="EMBL/GenBank/DDBJ databases">
        <title>Black Yeasts Isolated from many extreme environments.</title>
        <authorList>
            <person name="Coleine C."/>
            <person name="Stajich J.E."/>
            <person name="Selbmann L."/>
        </authorList>
    </citation>
    <scope>NUCLEOTIDE SEQUENCE [LARGE SCALE GENOMIC DNA]</scope>
    <source>
        <strain evidence="11 12">CCFEE 6328</strain>
    </source>
</reference>
<feature type="transmembrane region" description="Helical" evidence="9">
    <location>
        <begin position="310"/>
        <end position="330"/>
    </location>
</feature>
<proteinExistence type="predicted"/>
<feature type="domain" description="Potassium channel" evidence="10">
    <location>
        <begin position="260"/>
        <end position="333"/>
    </location>
</feature>
<dbReference type="Proteomes" id="UP001345691">
    <property type="component" value="Unassembled WGS sequence"/>
</dbReference>
<evidence type="ECO:0000313" key="11">
    <source>
        <dbReference type="EMBL" id="KAK5048442.1"/>
    </source>
</evidence>
<evidence type="ECO:0000256" key="7">
    <source>
        <dbReference type="ARBA" id="ARBA00023303"/>
    </source>
</evidence>
<evidence type="ECO:0000256" key="6">
    <source>
        <dbReference type="ARBA" id="ARBA00023136"/>
    </source>
</evidence>
<feature type="compositionally biased region" description="Low complexity" evidence="8">
    <location>
        <begin position="533"/>
        <end position="543"/>
    </location>
</feature>
<feature type="domain" description="Potassium channel" evidence="10">
    <location>
        <begin position="98"/>
        <end position="170"/>
    </location>
</feature>
<evidence type="ECO:0000256" key="4">
    <source>
        <dbReference type="ARBA" id="ARBA00022989"/>
    </source>
</evidence>
<keyword evidence="7" id="KW-0407">Ion channel</keyword>
<feature type="region of interest" description="Disordered" evidence="8">
    <location>
        <begin position="426"/>
        <end position="446"/>
    </location>
</feature>
<evidence type="ECO:0000313" key="12">
    <source>
        <dbReference type="Proteomes" id="UP001345691"/>
    </source>
</evidence>
<feature type="transmembrane region" description="Helical" evidence="9">
    <location>
        <begin position="49"/>
        <end position="72"/>
    </location>
</feature>
<feature type="compositionally biased region" description="Basic and acidic residues" evidence="8">
    <location>
        <begin position="508"/>
        <end position="518"/>
    </location>
</feature>
<comment type="subcellular location">
    <subcellularLocation>
        <location evidence="1">Membrane</location>
        <topology evidence="1">Multi-pass membrane protein</topology>
    </subcellularLocation>
</comment>
<keyword evidence="2" id="KW-0813">Transport</keyword>
<evidence type="ECO:0000256" key="5">
    <source>
        <dbReference type="ARBA" id="ARBA00023065"/>
    </source>
</evidence>
<evidence type="ECO:0000256" key="1">
    <source>
        <dbReference type="ARBA" id="ARBA00004141"/>
    </source>
</evidence>
<keyword evidence="6 9" id="KW-0472">Membrane</keyword>
<dbReference type="PANTHER" id="PTHR11003:SF301">
    <property type="entry name" value="POTASSIUM CHANNEL PROTEIN"/>
    <property type="match status" value="1"/>
</dbReference>
<accession>A0ABR0IUE2</accession>
<keyword evidence="12" id="KW-1185">Reference proteome</keyword>
<feature type="transmembrane region" description="Helical" evidence="9">
    <location>
        <begin position="250"/>
        <end position="273"/>
    </location>
</feature>
<name>A0ABR0IUE2_9EURO</name>
<dbReference type="InterPro" id="IPR003280">
    <property type="entry name" value="2pore_dom_K_chnl"/>
</dbReference>
<evidence type="ECO:0000259" key="10">
    <source>
        <dbReference type="Pfam" id="PF07885"/>
    </source>
</evidence>
<feature type="transmembrane region" description="Helical" evidence="9">
    <location>
        <begin position="7"/>
        <end position="29"/>
    </location>
</feature>